<sequence length="319" mass="35451">MTAEFTADVDDSDDAVRKRIANGEMKTDYSASLRRAANSSSPETLGDGEGDPGEVPYRDRYGSTGSSGSLNPHKRRFADVKPPYSYIALITMSIQNSKDGMVTLNDIYSFIMDKFPYFRDNQQRWQNSIRHNLSLNDCFIKIPRAPGRPGKGNYWALHPDCGDMFSNGSFLRRAKRFKVSKRRNEPAQIQHVNSYGHFSLYAPSYPSTAYHRDRALNSYPSHYQSSLQQSRQYPSSYESFTDSPWATTAPPTQPYCGAAPCYPSTAIAPSTGYLSVGGMSAVQTAHHAAASLPTYPAIQQSYGSSSCCQMGRRIPQHSL</sequence>
<evidence type="ECO:0000256" key="3">
    <source>
        <dbReference type="ARBA" id="ARBA00023242"/>
    </source>
</evidence>
<dbReference type="GO" id="GO:0000978">
    <property type="term" value="F:RNA polymerase II cis-regulatory region sequence-specific DNA binding"/>
    <property type="evidence" value="ECO:0007669"/>
    <property type="project" value="TreeGrafter"/>
</dbReference>
<keyword evidence="3 4" id="KW-0539">Nucleus</keyword>
<dbReference type="InterPro" id="IPR036390">
    <property type="entry name" value="WH_DNA-bd_sf"/>
</dbReference>
<dbReference type="Proteomes" id="UP000694845">
    <property type="component" value="Unplaced"/>
</dbReference>
<dbReference type="InterPro" id="IPR030456">
    <property type="entry name" value="TF_fork_head_CS_2"/>
</dbReference>
<evidence type="ECO:0000256" key="4">
    <source>
        <dbReference type="PROSITE-ProRule" id="PRU00089"/>
    </source>
</evidence>
<reference evidence="8" key="1">
    <citation type="submission" date="2025-08" db="UniProtKB">
        <authorList>
            <consortium name="RefSeq"/>
        </authorList>
    </citation>
    <scope>IDENTIFICATION</scope>
</reference>
<proteinExistence type="predicted"/>
<protein>
    <submittedName>
        <fullName evidence="8">Forkhead box protein E1-like</fullName>
    </submittedName>
</protein>
<dbReference type="GO" id="GO:0005634">
    <property type="term" value="C:nucleus"/>
    <property type="evidence" value="ECO:0007669"/>
    <property type="project" value="UniProtKB-SubCell"/>
</dbReference>
<dbReference type="PROSITE" id="PS50039">
    <property type="entry name" value="FORK_HEAD_3"/>
    <property type="match status" value="1"/>
</dbReference>
<dbReference type="InterPro" id="IPR036388">
    <property type="entry name" value="WH-like_DNA-bd_sf"/>
</dbReference>
<keyword evidence="7" id="KW-1185">Reference proteome</keyword>
<evidence type="ECO:0000313" key="8">
    <source>
        <dbReference type="RefSeq" id="XP_022095524.1"/>
    </source>
</evidence>
<dbReference type="OrthoDB" id="5954824at2759"/>
<dbReference type="RefSeq" id="XP_022095524.1">
    <property type="nucleotide sequence ID" value="XM_022239832.1"/>
</dbReference>
<dbReference type="InterPro" id="IPR001766">
    <property type="entry name" value="Fork_head_dom"/>
</dbReference>
<feature type="domain" description="Fork-head" evidence="6">
    <location>
        <begin position="81"/>
        <end position="175"/>
    </location>
</feature>
<evidence type="ECO:0000313" key="7">
    <source>
        <dbReference type="Proteomes" id="UP000694845"/>
    </source>
</evidence>
<dbReference type="PRINTS" id="PR00053">
    <property type="entry name" value="FORKHEAD"/>
</dbReference>
<evidence type="ECO:0000256" key="2">
    <source>
        <dbReference type="ARBA" id="ARBA00023125"/>
    </source>
</evidence>
<dbReference type="GeneID" id="110981852"/>
<evidence type="ECO:0000256" key="1">
    <source>
        <dbReference type="ARBA" id="ARBA00004123"/>
    </source>
</evidence>
<dbReference type="GO" id="GO:0000981">
    <property type="term" value="F:DNA-binding transcription factor activity, RNA polymerase II-specific"/>
    <property type="evidence" value="ECO:0007669"/>
    <property type="project" value="TreeGrafter"/>
</dbReference>
<organism evidence="7 8">
    <name type="scientific">Acanthaster planci</name>
    <name type="common">Crown-of-thorns starfish</name>
    <dbReference type="NCBI Taxonomy" id="133434"/>
    <lineage>
        <taxon>Eukaryota</taxon>
        <taxon>Metazoa</taxon>
        <taxon>Echinodermata</taxon>
        <taxon>Eleutherozoa</taxon>
        <taxon>Asterozoa</taxon>
        <taxon>Asteroidea</taxon>
        <taxon>Valvatacea</taxon>
        <taxon>Valvatida</taxon>
        <taxon>Acanthasteridae</taxon>
        <taxon>Acanthaster</taxon>
    </lineage>
</organism>
<dbReference type="GO" id="GO:0030154">
    <property type="term" value="P:cell differentiation"/>
    <property type="evidence" value="ECO:0007669"/>
    <property type="project" value="TreeGrafter"/>
</dbReference>
<dbReference type="KEGG" id="aplc:110981852"/>
<comment type="subcellular location">
    <subcellularLocation>
        <location evidence="1 4">Nucleus</location>
    </subcellularLocation>
</comment>
<dbReference type="Pfam" id="PF00250">
    <property type="entry name" value="Forkhead"/>
    <property type="match status" value="1"/>
</dbReference>
<dbReference type="FunFam" id="1.10.10.10:FF:000042">
    <property type="entry name" value="hepatocyte nuclear factor 3-beta"/>
    <property type="match status" value="1"/>
</dbReference>
<dbReference type="Gene3D" id="1.10.10.10">
    <property type="entry name" value="Winged helix-like DNA-binding domain superfamily/Winged helix DNA-binding domain"/>
    <property type="match status" value="1"/>
</dbReference>
<dbReference type="PANTHER" id="PTHR11829:SF387">
    <property type="entry name" value="FORK-HEAD DOMAIN-CONTAINING PROTEIN"/>
    <property type="match status" value="1"/>
</dbReference>
<dbReference type="InterPro" id="IPR050211">
    <property type="entry name" value="FOX_domain-containing"/>
</dbReference>
<evidence type="ECO:0000256" key="5">
    <source>
        <dbReference type="SAM" id="MobiDB-lite"/>
    </source>
</evidence>
<feature type="DNA-binding region" description="Fork-head" evidence="4">
    <location>
        <begin position="81"/>
        <end position="175"/>
    </location>
</feature>
<dbReference type="PROSITE" id="PS00658">
    <property type="entry name" value="FORK_HEAD_2"/>
    <property type="match status" value="1"/>
</dbReference>
<dbReference type="SMART" id="SM00339">
    <property type="entry name" value="FH"/>
    <property type="match status" value="1"/>
</dbReference>
<dbReference type="AlphaFoldDB" id="A0A8B7YQH1"/>
<dbReference type="OMA" id="EPAQIQH"/>
<accession>A0A8B7YQH1</accession>
<dbReference type="SUPFAM" id="SSF46785">
    <property type="entry name" value="Winged helix' DNA-binding domain"/>
    <property type="match status" value="1"/>
</dbReference>
<feature type="compositionally biased region" description="Low complexity" evidence="5">
    <location>
        <begin position="30"/>
        <end position="41"/>
    </location>
</feature>
<dbReference type="PANTHER" id="PTHR11829">
    <property type="entry name" value="FORKHEAD BOX PROTEIN"/>
    <property type="match status" value="1"/>
</dbReference>
<dbReference type="GO" id="GO:0009653">
    <property type="term" value="P:anatomical structure morphogenesis"/>
    <property type="evidence" value="ECO:0007669"/>
    <property type="project" value="TreeGrafter"/>
</dbReference>
<name>A0A8B7YQH1_ACAPL</name>
<evidence type="ECO:0000259" key="6">
    <source>
        <dbReference type="PROSITE" id="PS50039"/>
    </source>
</evidence>
<gene>
    <name evidence="8" type="primary">LOC110981852</name>
</gene>
<keyword evidence="2 4" id="KW-0238">DNA-binding</keyword>
<feature type="region of interest" description="Disordered" evidence="5">
    <location>
        <begin position="27"/>
        <end position="76"/>
    </location>
</feature>